<keyword evidence="2" id="KW-1185">Reference proteome</keyword>
<organism evidence="1 2">
    <name type="scientific">Rasamsonia emersonii (strain ATCC 16479 / CBS 393.64 / IMI 116815)</name>
    <dbReference type="NCBI Taxonomy" id="1408163"/>
    <lineage>
        <taxon>Eukaryota</taxon>
        <taxon>Fungi</taxon>
        <taxon>Dikarya</taxon>
        <taxon>Ascomycota</taxon>
        <taxon>Pezizomycotina</taxon>
        <taxon>Eurotiomycetes</taxon>
        <taxon>Eurotiomycetidae</taxon>
        <taxon>Eurotiales</taxon>
        <taxon>Trichocomaceae</taxon>
        <taxon>Rasamsonia</taxon>
    </lineage>
</organism>
<accession>A0A0F4Z2A9</accession>
<dbReference type="AlphaFoldDB" id="A0A0F4Z2A9"/>
<dbReference type="GeneID" id="25314295"/>
<gene>
    <name evidence="1" type="ORF">T310_1944</name>
</gene>
<dbReference type="RefSeq" id="XP_013330635.1">
    <property type="nucleotide sequence ID" value="XM_013475181.1"/>
</dbReference>
<sequence length="99" mass="10866">MKKTTKKTANIAHNAGSMQKSMAWAVKMKLRVICSYQGSDRLAGGSIIRSGGIVYRTPMVCESIKQSRNPHMLNCQPDAISFLVEADNSDNPRDDSGHI</sequence>
<dbReference type="EMBL" id="LASV01000077">
    <property type="protein sequence ID" value="KKA24023.1"/>
    <property type="molecule type" value="Genomic_DNA"/>
</dbReference>
<name>A0A0F4Z2A9_RASE3</name>
<proteinExistence type="predicted"/>
<protein>
    <submittedName>
        <fullName evidence="1">Uncharacterized protein</fullName>
    </submittedName>
</protein>
<reference evidence="1 2" key="1">
    <citation type="submission" date="2015-04" db="EMBL/GenBank/DDBJ databases">
        <authorList>
            <person name="Heijne W.H."/>
            <person name="Fedorova N.D."/>
            <person name="Nierman W.C."/>
            <person name="Vollebregt A.W."/>
            <person name="Zhao Z."/>
            <person name="Wu L."/>
            <person name="Kumar M."/>
            <person name="Stam H."/>
            <person name="van den Berg M.A."/>
            <person name="Pel H.J."/>
        </authorList>
    </citation>
    <scope>NUCLEOTIDE SEQUENCE [LARGE SCALE GENOMIC DNA]</scope>
    <source>
        <strain evidence="1 2">CBS 393.64</strain>
    </source>
</reference>
<comment type="caution">
    <text evidence="1">The sequence shown here is derived from an EMBL/GenBank/DDBJ whole genome shotgun (WGS) entry which is preliminary data.</text>
</comment>
<evidence type="ECO:0000313" key="2">
    <source>
        <dbReference type="Proteomes" id="UP000053958"/>
    </source>
</evidence>
<evidence type="ECO:0000313" key="1">
    <source>
        <dbReference type="EMBL" id="KKA24023.1"/>
    </source>
</evidence>
<dbReference type="Proteomes" id="UP000053958">
    <property type="component" value="Unassembled WGS sequence"/>
</dbReference>